<evidence type="ECO:0000313" key="4">
    <source>
        <dbReference type="Proteomes" id="UP001275084"/>
    </source>
</evidence>
<feature type="transmembrane region" description="Helical" evidence="2">
    <location>
        <begin position="317"/>
        <end position="338"/>
    </location>
</feature>
<dbReference type="Pfam" id="PF11915">
    <property type="entry name" value="DUF3433"/>
    <property type="match status" value="2"/>
</dbReference>
<dbReference type="InterPro" id="IPR021840">
    <property type="entry name" value="DUF3433"/>
</dbReference>
<sequence length="869" mass="95431">MDYPRRTQQPPLHSSVSFGSLSRISNVSDFTDLDNLQHIQPRPSLVSLQTDDGGRARSGSEDGGHVYANASSGWSSFTGYAGGGGYESVPLVGGGGGGGDSISPPRKQSRPFIHTSSLRRHHEPILEEEDGIDLGLINSAAPIGVEEHPSSPIGHDSLSAAYDLTSVLGPTTKADEAFMKKLQEQEAQGRLTGGLGLGIKTQARLTESALLASSPIAEKSPLGRSFSRAPRPGLNRGNTLRQIGQHEANKRGEVIEVVMDSDMPNRSEVDLSIMAGPDTMLSRANPDAMRQATFPSRGDKTQIFYPQPDWKPFSMRWPYLLTLILLSVVLAGAQEVLYQMSTREPLVKFRKPSEIPGAAYFGFKFLPMIIAVSYGVLWQITDFEVKRLEAFYQMSKEGGALAAESINVDYITHFNLFRPIRALQYKHYAVAVSTVASLLANALVPTLSAASIILTPDRDTRMKFPNDEKRILIHSVWSRFLTAILVIIALLGCTLFYQLQKRRSGLLADVKGIAGLASMAVVSHILMDFKDMDVATHKDIHHKLKNQRYVLRNSSLAPDEDSASLKSARGADRYAKNHLSENPQPLMFRAAGVVPFVSGIVLFFALIPVFLFTPADILTDKAPWVVTALAVCIKLSWGGLETDVRMMEPYYILVRRHAPPKTLTLDYTAMPFGWVAFQGAVNGHWLVFAAGFGTVLAEVLTVVVTSLATVEGRVFLALINGGGHPEDHEHGGEENRDINAGQETPLSFWISLAVAMAILLYMGVVAAVVFVRRRRVFLPRQPNTIASVLAYIHQSKMLYGFVGTSKLSNAAMVRKLEDVGKVYGLGWFQGRDGQSHCGVDEEELLSGYKFGYDYSRATKPWEEQQVNWL</sequence>
<gene>
    <name evidence="3" type="ORF">B0T25DRAFT_120498</name>
</gene>
<dbReference type="Proteomes" id="UP001275084">
    <property type="component" value="Unassembled WGS sequence"/>
</dbReference>
<reference evidence="3" key="2">
    <citation type="submission" date="2023-06" db="EMBL/GenBank/DDBJ databases">
        <authorList>
            <consortium name="Lawrence Berkeley National Laboratory"/>
            <person name="Haridas S."/>
            <person name="Hensen N."/>
            <person name="Bonometti L."/>
            <person name="Westerberg I."/>
            <person name="Brannstrom I.O."/>
            <person name="Guillou S."/>
            <person name="Cros-Aarteil S."/>
            <person name="Calhoun S."/>
            <person name="Kuo A."/>
            <person name="Mondo S."/>
            <person name="Pangilinan J."/>
            <person name="Riley R."/>
            <person name="Labutti K."/>
            <person name="Andreopoulos B."/>
            <person name="Lipzen A."/>
            <person name="Chen C."/>
            <person name="Yanf M."/>
            <person name="Daum C."/>
            <person name="Ng V."/>
            <person name="Clum A."/>
            <person name="Steindorff A."/>
            <person name="Ohm R."/>
            <person name="Martin F."/>
            <person name="Silar P."/>
            <person name="Natvig D."/>
            <person name="Lalanne C."/>
            <person name="Gautier V."/>
            <person name="Ament-Velasquez S.L."/>
            <person name="Kruys A."/>
            <person name="Hutchinson M.I."/>
            <person name="Powell A.J."/>
            <person name="Barry K."/>
            <person name="Miller A.N."/>
            <person name="Grigoriev I.V."/>
            <person name="Debuchy R."/>
            <person name="Gladieux P."/>
            <person name="Thoren M.H."/>
            <person name="Johannesson H."/>
        </authorList>
    </citation>
    <scope>NUCLEOTIDE SEQUENCE</scope>
    <source>
        <strain evidence="3">CBS 955.72</strain>
    </source>
</reference>
<feature type="transmembrane region" description="Helical" evidence="2">
    <location>
        <begin position="685"/>
        <end position="708"/>
    </location>
</feature>
<feature type="transmembrane region" description="Helical" evidence="2">
    <location>
        <begin position="746"/>
        <end position="771"/>
    </location>
</feature>
<proteinExistence type="predicted"/>
<feature type="transmembrane region" description="Helical" evidence="2">
    <location>
        <begin position="586"/>
        <end position="610"/>
    </location>
</feature>
<dbReference type="PANTHER" id="PTHR37544:SF3">
    <property type="entry name" value="SPRAY"/>
    <property type="match status" value="1"/>
</dbReference>
<organism evidence="3 4">
    <name type="scientific">Lasiosphaeria hispida</name>
    <dbReference type="NCBI Taxonomy" id="260671"/>
    <lineage>
        <taxon>Eukaryota</taxon>
        <taxon>Fungi</taxon>
        <taxon>Dikarya</taxon>
        <taxon>Ascomycota</taxon>
        <taxon>Pezizomycotina</taxon>
        <taxon>Sordariomycetes</taxon>
        <taxon>Sordariomycetidae</taxon>
        <taxon>Sordariales</taxon>
        <taxon>Lasiosphaeriaceae</taxon>
        <taxon>Lasiosphaeria</taxon>
    </lineage>
</organism>
<feature type="region of interest" description="Disordered" evidence="1">
    <location>
        <begin position="220"/>
        <end position="239"/>
    </location>
</feature>
<keyword evidence="2" id="KW-0812">Transmembrane</keyword>
<feature type="transmembrane region" description="Helical" evidence="2">
    <location>
        <begin position="476"/>
        <end position="497"/>
    </location>
</feature>
<evidence type="ECO:0008006" key="5">
    <source>
        <dbReference type="Google" id="ProtNLM"/>
    </source>
</evidence>
<reference evidence="3" key="1">
    <citation type="journal article" date="2023" name="Mol. Phylogenet. Evol.">
        <title>Genome-scale phylogeny and comparative genomics of the fungal order Sordariales.</title>
        <authorList>
            <person name="Hensen N."/>
            <person name="Bonometti L."/>
            <person name="Westerberg I."/>
            <person name="Brannstrom I.O."/>
            <person name="Guillou S."/>
            <person name="Cros-Aarteil S."/>
            <person name="Calhoun S."/>
            <person name="Haridas S."/>
            <person name="Kuo A."/>
            <person name="Mondo S."/>
            <person name="Pangilinan J."/>
            <person name="Riley R."/>
            <person name="LaButti K."/>
            <person name="Andreopoulos B."/>
            <person name="Lipzen A."/>
            <person name="Chen C."/>
            <person name="Yan M."/>
            <person name="Daum C."/>
            <person name="Ng V."/>
            <person name="Clum A."/>
            <person name="Steindorff A."/>
            <person name="Ohm R.A."/>
            <person name="Martin F."/>
            <person name="Silar P."/>
            <person name="Natvig D.O."/>
            <person name="Lalanne C."/>
            <person name="Gautier V."/>
            <person name="Ament-Velasquez S.L."/>
            <person name="Kruys A."/>
            <person name="Hutchinson M.I."/>
            <person name="Powell A.J."/>
            <person name="Barry K."/>
            <person name="Miller A.N."/>
            <person name="Grigoriev I.V."/>
            <person name="Debuchy R."/>
            <person name="Gladieux P."/>
            <person name="Hiltunen Thoren M."/>
            <person name="Johannesson H."/>
        </authorList>
    </citation>
    <scope>NUCLEOTIDE SEQUENCE</scope>
    <source>
        <strain evidence="3">CBS 955.72</strain>
    </source>
</reference>
<dbReference type="EMBL" id="JAUIQD010000002">
    <property type="protein sequence ID" value="KAK3360100.1"/>
    <property type="molecule type" value="Genomic_DNA"/>
</dbReference>
<protein>
    <recommendedName>
        <fullName evidence="5">Spray</fullName>
    </recommendedName>
</protein>
<feature type="transmembrane region" description="Helical" evidence="2">
    <location>
        <begin position="428"/>
        <end position="456"/>
    </location>
</feature>
<keyword evidence="2" id="KW-1133">Transmembrane helix</keyword>
<dbReference type="PANTHER" id="PTHR37544">
    <property type="entry name" value="SPRAY-RELATED"/>
    <property type="match status" value="1"/>
</dbReference>
<evidence type="ECO:0000256" key="2">
    <source>
        <dbReference type="SAM" id="Phobius"/>
    </source>
</evidence>
<evidence type="ECO:0000256" key="1">
    <source>
        <dbReference type="SAM" id="MobiDB-lite"/>
    </source>
</evidence>
<evidence type="ECO:0000313" key="3">
    <source>
        <dbReference type="EMBL" id="KAK3360100.1"/>
    </source>
</evidence>
<name>A0AAJ0HRW0_9PEZI</name>
<keyword evidence="2" id="KW-0472">Membrane</keyword>
<feature type="transmembrane region" description="Helical" evidence="2">
    <location>
        <begin position="358"/>
        <end position="377"/>
    </location>
</feature>
<feature type="region of interest" description="Disordered" evidence="1">
    <location>
        <begin position="40"/>
        <end position="66"/>
    </location>
</feature>
<feature type="compositionally biased region" description="Basic and acidic residues" evidence="1">
    <location>
        <begin position="52"/>
        <end position="64"/>
    </location>
</feature>
<dbReference type="AlphaFoldDB" id="A0AAJ0HRW0"/>
<comment type="caution">
    <text evidence="3">The sequence shown here is derived from an EMBL/GenBank/DDBJ whole genome shotgun (WGS) entry which is preliminary data.</text>
</comment>
<accession>A0AAJ0HRW0</accession>
<keyword evidence="4" id="KW-1185">Reference proteome</keyword>